<dbReference type="PRINTS" id="PR01415">
    <property type="entry name" value="ANKYRIN"/>
</dbReference>
<evidence type="ECO:0000313" key="5">
    <source>
        <dbReference type="Proteomes" id="UP000504629"/>
    </source>
</evidence>
<keyword evidence="5" id="KW-1185">Reference proteome</keyword>
<dbReference type="OrthoDB" id="341259at2759"/>
<dbReference type="Proteomes" id="UP000504629">
    <property type="component" value="Unplaced"/>
</dbReference>
<organism evidence="5 6">
    <name type="scientific">Bombyx mandarina</name>
    <name type="common">Wild silk moth</name>
    <name type="synonym">Wild silkworm</name>
    <dbReference type="NCBI Taxonomy" id="7092"/>
    <lineage>
        <taxon>Eukaryota</taxon>
        <taxon>Metazoa</taxon>
        <taxon>Ecdysozoa</taxon>
        <taxon>Arthropoda</taxon>
        <taxon>Hexapoda</taxon>
        <taxon>Insecta</taxon>
        <taxon>Pterygota</taxon>
        <taxon>Neoptera</taxon>
        <taxon>Endopterygota</taxon>
        <taxon>Lepidoptera</taxon>
        <taxon>Glossata</taxon>
        <taxon>Ditrysia</taxon>
        <taxon>Bombycoidea</taxon>
        <taxon>Bombycidae</taxon>
        <taxon>Bombycinae</taxon>
        <taxon>Bombyx</taxon>
    </lineage>
</organism>
<proteinExistence type="predicted"/>
<feature type="repeat" description="ANK" evidence="3">
    <location>
        <begin position="45"/>
        <end position="77"/>
    </location>
</feature>
<dbReference type="SMART" id="SM00248">
    <property type="entry name" value="ANK"/>
    <property type="match status" value="3"/>
</dbReference>
<feature type="compositionally biased region" description="Polar residues" evidence="4">
    <location>
        <begin position="260"/>
        <end position="278"/>
    </location>
</feature>
<keyword evidence="1" id="KW-0677">Repeat</keyword>
<dbReference type="Gene3D" id="1.25.40.20">
    <property type="entry name" value="Ankyrin repeat-containing domain"/>
    <property type="match status" value="1"/>
</dbReference>
<dbReference type="AlphaFoldDB" id="A0A6J2KBS3"/>
<dbReference type="SUPFAM" id="SSF48403">
    <property type="entry name" value="Ankyrin repeat"/>
    <property type="match status" value="1"/>
</dbReference>
<feature type="repeat" description="ANK" evidence="3">
    <location>
        <begin position="78"/>
        <end position="110"/>
    </location>
</feature>
<evidence type="ECO:0000256" key="1">
    <source>
        <dbReference type="ARBA" id="ARBA00022737"/>
    </source>
</evidence>
<dbReference type="Pfam" id="PF12796">
    <property type="entry name" value="Ank_2"/>
    <property type="match status" value="1"/>
</dbReference>
<sequence length="451" mass="48334">MAKGAPFTTDWLGTSPLHLAASNNHVETCAVLLRAGVSRDSRTKVDRTPLHLAAYAGHADVIALLLRYGAQVDCRDMLRMTPLHWAVQRGHGGAAAELVRGGADPTALSKFHKSPLSLAAAASRADSRADILALIEDALKQREAAHSVDALVTEQSMSVDQDAQPQINFDPVQNIPGRSDSGRGEERAPQEQPIKIEIDNRDNVENSTENRRSVAAAILRAHGIAPLPPDRGSTLLTALQSGRTLVLSDAGKLMLKESTEPQNQPFGGSKPANSSSGVLLTATPVKSPPAPGVKIFTFNKMVNNKIPIKKIINPHDMQVKFVQLPPNAKIISPSKVIPVKNKPKVSSEAGRPAVKIIMNKNNFKKLIANVKNNNNTVQNKSDVTNIAETGSSELETGTGGSVWRHAAEGARRAELAACSTQPAVLRAALHAAATLLRDLTDTLRHCERHHT</sequence>
<name>A0A6J2KBS3_BOMMA</name>
<evidence type="ECO:0000313" key="6">
    <source>
        <dbReference type="RefSeq" id="XP_028039103.1"/>
    </source>
</evidence>
<gene>
    <name evidence="6" type="primary">LOC114249668</name>
</gene>
<dbReference type="InterPro" id="IPR036770">
    <property type="entry name" value="Ankyrin_rpt-contain_sf"/>
</dbReference>
<dbReference type="InterPro" id="IPR050663">
    <property type="entry name" value="Ankyrin-SOCS_Box"/>
</dbReference>
<evidence type="ECO:0000256" key="2">
    <source>
        <dbReference type="ARBA" id="ARBA00023043"/>
    </source>
</evidence>
<dbReference type="InterPro" id="IPR002110">
    <property type="entry name" value="Ankyrin_rpt"/>
</dbReference>
<accession>A0A6J2KBS3</accession>
<feature type="repeat" description="ANK" evidence="3">
    <location>
        <begin position="12"/>
        <end position="44"/>
    </location>
</feature>
<keyword evidence="2 3" id="KW-0040">ANK repeat</keyword>
<evidence type="ECO:0000256" key="3">
    <source>
        <dbReference type="PROSITE-ProRule" id="PRU00023"/>
    </source>
</evidence>
<feature type="region of interest" description="Disordered" evidence="4">
    <location>
        <begin position="259"/>
        <end position="284"/>
    </location>
</feature>
<dbReference type="Pfam" id="PF00023">
    <property type="entry name" value="Ank"/>
    <property type="match status" value="1"/>
</dbReference>
<dbReference type="GeneID" id="114249668"/>
<feature type="compositionally biased region" description="Polar residues" evidence="4">
    <location>
        <begin position="157"/>
        <end position="167"/>
    </location>
</feature>
<dbReference type="PANTHER" id="PTHR24193">
    <property type="entry name" value="ANKYRIN REPEAT PROTEIN"/>
    <property type="match status" value="1"/>
</dbReference>
<dbReference type="GO" id="GO:0045944">
    <property type="term" value="P:positive regulation of transcription by RNA polymerase II"/>
    <property type="evidence" value="ECO:0007669"/>
    <property type="project" value="TreeGrafter"/>
</dbReference>
<dbReference type="RefSeq" id="XP_028039103.1">
    <property type="nucleotide sequence ID" value="XM_028183302.1"/>
</dbReference>
<feature type="compositionally biased region" description="Basic and acidic residues" evidence="4">
    <location>
        <begin position="180"/>
        <end position="195"/>
    </location>
</feature>
<reference evidence="6" key="1">
    <citation type="submission" date="2025-08" db="UniProtKB">
        <authorList>
            <consortium name="RefSeq"/>
        </authorList>
    </citation>
    <scope>IDENTIFICATION</scope>
    <source>
        <tissue evidence="6">Silk gland</tissue>
    </source>
</reference>
<dbReference type="GO" id="GO:0005634">
    <property type="term" value="C:nucleus"/>
    <property type="evidence" value="ECO:0007669"/>
    <property type="project" value="TreeGrafter"/>
</dbReference>
<dbReference type="CTD" id="38055"/>
<feature type="region of interest" description="Disordered" evidence="4">
    <location>
        <begin position="157"/>
        <end position="195"/>
    </location>
</feature>
<dbReference type="KEGG" id="bman:114249668"/>
<dbReference type="PROSITE" id="PS50088">
    <property type="entry name" value="ANK_REPEAT"/>
    <property type="match status" value="3"/>
</dbReference>
<evidence type="ECO:0000256" key="4">
    <source>
        <dbReference type="SAM" id="MobiDB-lite"/>
    </source>
</evidence>
<dbReference type="GO" id="GO:0000976">
    <property type="term" value="F:transcription cis-regulatory region binding"/>
    <property type="evidence" value="ECO:0007669"/>
    <property type="project" value="TreeGrafter"/>
</dbReference>
<dbReference type="PROSITE" id="PS50297">
    <property type="entry name" value="ANK_REP_REGION"/>
    <property type="match status" value="2"/>
</dbReference>
<dbReference type="PANTHER" id="PTHR24193:SF121">
    <property type="entry name" value="ADA2A-CONTAINING COMPLEX COMPONENT 3, ISOFORM D"/>
    <property type="match status" value="1"/>
</dbReference>
<protein>
    <submittedName>
        <fullName evidence="6">Serine/threonine-protein phosphatase 6 regulatory ankyrin repeat subunit C isoform X1</fullName>
    </submittedName>
</protein>